<keyword evidence="4" id="KW-1185">Reference proteome</keyword>
<feature type="compositionally biased region" description="Low complexity" evidence="1">
    <location>
        <begin position="70"/>
        <end position="80"/>
    </location>
</feature>
<feature type="transmembrane region" description="Helical" evidence="2">
    <location>
        <begin position="34"/>
        <end position="56"/>
    </location>
</feature>
<dbReference type="RefSeq" id="WP_126596924.1">
    <property type="nucleotide sequence ID" value="NZ_BIFQ01000001.1"/>
</dbReference>
<keyword evidence="2" id="KW-1133">Transmembrane helix</keyword>
<evidence type="ECO:0000313" key="4">
    <source>
        <dbReference type="Proteomes" id="UP000287224"/>
    </source>
</evidence>
<evidence type="ECO:0000313" key="3">
    <source>
        <dbReference type="EMBL" id="GCE05919.1"/>
    </source>
</evidence>
<feature type="compositionally biased region" description="Polar residues" evidence="1">
    <location>
        <begin position="1"/>
        <end position="14"/>
    </location>
</feature>
<proteinExistence type="predicted"/>
<feature type="region of interest" description="Disordered" evidence="1">
    <location>
        <begin position="70"/>
        <end position="89"/>
    </location>
</feature>
<dbReference type="EMBL" id="BIFQ01000001">
    <property type="protein sequence ID" value="GCE05919.1"/>
    <property type="molecule type" value="Genomic_DNA"/>
</dbReference>
<gene>
    <name evidence="3" type="ORF">KDAU_32480</name>
</gene>
<reference evidence="4" key="1">
    <citation type="submission" date="2018-12" db="EMBL/GenBank/DDBJ databases">
        <title>Tengunoibacter tsumagoiensis gen. nov., sp. nov., Dictyobacter kobayashii sp. nov., D. alpinus sp. nov., and D. joshuensis sp. nov. and description of Dictyobacteraceae fam. nov. within the order Ktedonobacterales isolated from Tengu-no-mugimeshi.</title>
        <authorList>
            <person name="Wang C.M."/>
            <person name="Zheng Y."/>
            <person name="Sakai Y."/>
            <person name="Toyoda A."/>
            <person name="Minakuchi Y."/>
            <person name="Abe K."/>
            <person name="Yokota A."/>
            <person name="Yabe S."/>
        </authorList>
    </citation>
    <scope>NUCLEOTIDE SEQUENCE [LARGE SCALE GENOMIC DNA]</scope>
    <source>
        <strain evidence="4">S-27</strain>
    </source>
</reference>
<keyword evidence="2" id="KW-0812">Transmembrane</keyword>
<sequence length="186" mass="19832">MNDPNTVSDNNAPQSGFGRTLLSKRPEHHGKNGVGAFLFILCGCLLLLGGVGALIWQLNSPLEANTSTAASTAPASSAQSGKQPQGCTGAREPVNVIQQQMAANLHLNVAQVQARVLAGKTIAQIATEQGLTAAQLHNVEIQALHTANSRWLSMGCITPQDVQENLKRDTGSTTFMDTEFTDWFKH</sequence>
<comment type="caution">
    <text evidence="3">The sequence shown here is derived from an EMBL/GenBank/DDBJ whole genome shotgun (WGS) entry which is preliminary data.</text>
</comment>
<organism evidence="3 4">
    <name type="scientific">Dictyobacter aurantiacus</name>
    <dbReference type="NCBI Taxonomy" id="1936993"/>
    <lineage>
        <taxon>Bacteria</taxon>
        <taxon>Bacillati</taxon>
        <taxon>Chloroflexota</taxon>
        <taxon>Ktedonobacteria</taxon>
        <taxon>Ktedonobacterales</taxon>
        <taxon>Dictyobacteraceae</taxon>
        <taxon>Dictyobacter</taxon>
    </lineage>
</organism>
<evidence type="ECO:0000256" key="2">
    <source>
        <dbReference type="SAM" id="Phobius"/>
    </source>
</evidence>
<feature type="region of interest" description="Disordered" evidence="1">
    <location>
        <begin position="1"/>
        <end position="24"/>
    </location>
</feature>
<name>A0A401ZGE5_9CHLR</name>
<keyword evidence="2" id="KW-0472">Membrane</keyword>
<dbReference type="OrthoDB" id="9840091at2"/>
<accession>A0A401ZGE5</accession>
<dbReference type="Proteomes" id="UP000287224">
    <property type="component" value="Unassembled WGS sequence"/>
</dbReference>
<dbReference type="AlphaFoldDB" id="A0A401ZGE5"/>
<protein>
    <submittedName>
        <fullName evidence="3">Uncharacterized protein</fullName>
    </submittedName>
</protein>
<evidence type="ECO:0000256" key="1">
    <source>
        <dbReference type="SAM" id="MobiDB-lite"/>
    </source>
</evidence>